<evidence type="ECO:0000259" key="5">
    <source>
        <dbReference type="Pfam" id="PF04935"/>
    </source>
</evidence>
<dbReference type="GO" id="GO:0005730">
    <property type="term" value="C:nucleolus"/>
    <property type="evidence" value="ECO:0007669"/>
    <property type="project" value="TreeGrafter"/>
</dbReference>
<evidence type="ECO:0000256" key="1">
    <source>
        <dbReference type="ARBA" id="ARBA00004123"/>
    </source>
</evidence>
<name>A0A640KMQ5_LEITA</name>
<dbReference type="Proteomes" id="UP000419144">
    <property type="component" value="Unassembled WGS sequence"/>
</dbReference>
<evidence type="ECO:0000256" key="4">
    <source>
        <dbReference type="SAM" id="MobiDB-lite"/>
    </source>
</evidence>
<dbReference type="GO" id="GO:0042274">
    <property type="term" value="P:ribosomal small subunit biogenesis"/>
    <property type="evidence" value="ECO:0007669"/>
    <property type="project" value="TreeGrafter"/>
</dbReference>
<feature type="region of interest" description="Disordered" evidence="4">
    <location>
        <begin position="307"/>
        <end position="366"/>
    </location>
</feature>
<dbReference type="GO" id="GO:0042273">
    <property type="term" value="P:ribosomal large subunit biogenesis"/>
    <property type="evidence" value="ECO:0007669"/>
    <property type="project" value="TreeGrafter"/>
</dbReference>
<feature type="domain" description="Ribosomal RNA-processing protein 14/surfeit locus protein 6 C-terminal" evidence="5">
    <location>
        <begin position="186"/>
        <end position="333"/>
    </location>
</feature>
<feature type="compositionally biased region" description="Basic and acidic residues" evidence="4">
    <location>
        <begin position="307"/>
        <end position="319"/>
    </location>
</feature>
<dbReference type="PANTHER" id="PTHR14369">
    <property type="entry name" value="SURFEIT LOCUS PROTEIN 6"/>
    <property type="match status" value="1"/>
</dbReference>
<protein>
    <recommendedName>
        <fullName evidence="5">Ribosomal RNA-processing protein 14/surfeit locus protein 6 C-terminal domain-containing protein</fullName>
    </recommendedName>
</protein>
<feature type="compositionally biased region" description="Basic residues" evidence="4">
    <location>
        <begin position="320"/>
        <end position="331"/>
    </location>
</feature>
<evidence type="ECO:0000256" key="2">
    <source>
        <dbReference type="ARBA" id="ARBA00005904"/>
    </source>
</evidence>
<dbReference type="EMBL" id="BLBS01000031">
    <property type="protein sequence ID" value="GET88957.1"/>
    <property type="molecule type" value="Genomic_DNA"/>
</dbReference>
<dbReference type="GO" id="GO:0003677">
    <property type="term" value="F:DNA binding"/>
    <property type="evidence" value="ECO:0007669"/>
    <property type="project" value="TreeGrafter"/>
</dbReference>
<dbReference type="AlphaFoldDB" id="A0A640KMQ5"/>
<accession>A0A640KMQ5</accession>
<feature type="compositionally biased region" description="Basic and acidic residues" evidence="4">
    <location>
        <begin position="144"/>
        <end position="160"/>
    </location>
</feature>
<gene>
    <name evidence="6" type="ORF">LtaPh_2413000</name>
</gene>
<evidence type="ECO:0000313" key="7">
    <source>
        <dbReference type="Proteomes" id="UP000419144"/>
    </source>
</evidence>
<dbReference type="VEuPathDB" id="TriTrypDB:LtaPh_2413000"/>
<dbReference type="GO" id="GO:0003723">
    <property type="term" value="F:RNA binding"/>
    <property type="evidence" value="ECO:0007669"/>
    <property type="project" value="TreeGrafter"/>
</dbReference>
<sequence>MTSLTDHASAEETGMHAKKDLLSTSSRSSLGRALPSPSLPFQMPPSTLRLIMRGKKSRDDLADTLICTESLSCEFVTLSLSVCVCAAAGAAVVVDVGITLKASTEPFTHLTRACTPTSVETEGGRSIAEMKGRRSSNGGASLQKRLDGSVSSKDDRDHRGARPFAPQGRSGGTSSRSWSRKRKATRPSVSAEGRMAQPIKHIVPLDLSFGNFEFQEMKSLGKRGGGVRELSSLLRQARRKAATHVDMLHTRQGAEMRSEDLLSAAIQRSAGMKVKDDPHRIAKALAKRRSKKRQSAKRWAKRIQHLEDSVENAVKDRSIQKHTMKARKQAKVRAQEKKREGTGGSKPRRREQRSRRASAGRIGARG</sequence>
<feature type="compositionally biased region" description="Basic residues" evidence="4">
    <location>
        <begin position="346"/>
        <end position="358"/>
    </location>
</feature>
<evidence type="ECO:0000313" key="6">
    <source>
        <dbReference type="EMBL" id="GET88957.1"/>
    </source>
</evidence>
<reference evidence="6" key="1">
    <citation type="submission" date="2019-11" db="EMBL/GenBank/DDBJ databases">
        <title>Leishmania tarentolae CDS.</title>
        <authorList>
            <person name="Goto Y."/>
            <person name="Yamagishi J."/>
        </authorList>
    </citation>
    <scope>NUCLEOTIDE SEQUENCE [LARGE SCALE GENOMIC DNA]</scope>
    <source>
        <strain evidence="6">Parrot Tar II</strain>
    </source>
</reference>
<dbReference type="InterPro" id="IPR029190">
    <property type="entry name" value="Rrp14/SURF6_C"/>
</dbReference>
<dbReference type="Pfam" id="PF04935">
    <property type="entry name" value="SURF6"/>
    <property type="match status" value="1"/>
</dbReference>
<organism evidence="6 7">
    <name type="scientific">Leishmania tarentolae</name>
    <name type="common">Sauroleishmania tarentolae</name>
    <dbReference type="NCBI Taxonomy" id="5689"/>
    <lineage>
        <taxon>Eukaryota</taxon>
        <taxon>Discoba</taxon>
        <taxon>Euglenozoa</taxon>
        <taxon>Kinetoplastea</taxon>
        <taxon>Metakinetoplastina</taxon>
        <taxon>Trypanosomatida</taxon>
        <taxon>Trypanosomatidae</taxon>
        <taxon>Leishmaniinae</taxon>
        <taxon>Leishmania</taxon>
        <taxon>lizard Leishmania</taxon>
    </lineage>
</organism>
<dbReference type="PANTHER" id="PTHR14369:SF0">
    <property type="entry name" value="SURFEIT LOCUS PROTEIN 6"/>
    <property type="match status" value="1"/>
</dbReference>
<keyword evidence="7" id="KW-1185">Reference proteome</keyword>
<comment type="subcellular location">
    <subcellularLocation>
        <location evidence="1">Nucleus</location>
    </subcellularLocation>
</comment>
<evidence type="ECO:0000256" key="3">
    <source>
        <dbReference type="ARBA" id="ARBA00023242"/>
    </source>
</evidence>
<feature type="region of interest" description="Disordered" evidence="4">
    <location>
        <begin position="115"/>
        <end position="195"/>
    </location>
</feature>
<comment type="similarity">
    <text evidence="2">Belongs to the SURF6 family.</text>
</comment>
<dbReference type="OrthoDB" id="251923at2759"/>
<dbReference type="InterPro" id="IPR007019">
    <property type="entry name" value="SURF6"/>
</dbReference>
<comment type="caution">
    <text evidence="6">The sequence shown here is derived from an EMBL/GenBank/DDBJ whole genome shotgun (WGS) entry which is preliminary data.</text>
</comment>
<keyword evidence="3" id="KW-0539">Nucleus</keyword>
<proteinExistence type="inferred from homology"/>